<evidence type="ECO:0000256" key="6">
    <source>
        <dbReference type="ARBA" id="ARBA00022953"/>
    </source>
</evidence>
<keyword evidence="9" id="KW-0479">Metal-binding</keyword>
<evidence type="ECO:0000256" key="2">
    <source>
        <dbReference type="ARBA" id="ARBA00022484"/>
    </source>
</evidence>
<dbReference type="GO" id="GO:0046872">
    <property type="term" value="F:metal ion binding"/>
    <property type="evidence" value="ECO:0007669"/>
    <property type="project" value="UniProtKB-KW"/>
</dbReference>
<proteinExistence type="predicted"/>
<keyword evidence="2 11" id="KW-0696">RNA-directed RNA polymerase</keyword>
<evidence type="ECO:0000256" key="9">
    <source>
        <dbReference type="PIRSR" id="PIRSR605093-1"/>
    </source>
</evidence>
<feature type="domain" description="RdRp catalytic" evidence="10">
    <location>
        <begin position="298"/>
        <end position="442"/>
    </location>
</feature>
<dbReference type="Pfam" id="PF03431">
    <property type="entry name" value="RNA_replicase_B"/>
    <property type="match status" value="1"/>
</dbReference>
<protein>
    <recommendedName>
        <fullName evidence="1">RNA-directed RNA polymerase</fullName>
        <ecNumber evidence="1">2.7.7.48</ecNumber>
    </recommendedName>
    <alternativeName>
        <fullName evidence="7">RNA replicase beta chain</fullName>
    </alternativeName>
</protein>
<accession>A0A514D3B1</accession>
<evidence type="ECO:0000256" key="1">
    <source>
        <dbReference type="ARBA" id="ARBA00012494"/>
    </source>
</evidence>
<dbReference type="InterPro" id="IPR007096">
    <property type="entry name" value="RNA-dir_Rpol_cat_phage"/>
</dbReference>
<dbReference type="PROSITE" id="PS50522">
    <property type="entry name" value="RDRP_PHAGE"/>
    <property type="match status" value="1"/>
</dbReference>
<evidence type="ECO:0000256" key="4">
    <source>
        <dbReference type="ARBA" id="ARBA00022695"/>
    </source>
</evidence>
<feature type="binding site" evidence="9">
    <location>
        <position position="313"/>
    </location>
    <ligand>
        <name>Mg(2+)</name>
        <dbReference type="ChEBI" id="CHEBI:18420"/>
        <label>2</label>
    </ligand>
</feature>
<keyword evidence="4" id="KW-0548">Nucleotidyltransferase</keyword>
<feature type="binding site" evidence="9">
    <location>
        <position position="411"/>
    </location>
    <ligand>
        <name>Mg(2+)</name>
        <dbReference type="ChEBI" id="CHEBI:18420"/>
        <label>2</label>
    </ligand>
</feature>
<dbReference type="GO" id="GO:0000166">
    <property type="term" value="F:nucleotide binding"/>
    <property type="evidence" value="ECO:0007669"/>
    <property type="project" value="UniProtKB-KW"/>
</dbReference>
<feature type="binding site" evidence="9">
    <location>
        <position position="410"/>
    </location>
    <ligand>
        <name>Mg(2+)</name>
        <dbReference type="ChEBI" id="CHEBI:18420"/>
        <label>2</label>
    </ligand>
</feature>
<name>A0A514D3B1_9VIRU</name>
<reference evidence="11" key="1">
    <citation type="submission" date="2019-05" db="EMBL/GenBank/DDBJ databases">
        <title>Metatranscriptomic reconstruction reveals RNA viruses with the potential to shape carbon cycling in soil.</title>
        <authorList>
            <person name="Starr E.P."/>
            <person name="Nuccio E."/>
            <person name="Pett-Ridge J."/>
            <person name="Banfield J.F."/>
            <person name="Firestone M.K."/>
        </authorList>
    </citation>
    <scope>NUCLEOTIDE SEQUENCE</scope>
    <source>
        <strain evidence="11">H1_Rhizo_27_scaffold_769</strain>
    </source>
</reference>
<keyword evidence="5" id="KW-0547">Nucleotide-binding</keyword>
<keyword evidence="3" id="KW-0808">Transferase</keyword>
<comment type="cofactor">
    <cofactor evidence="9">
        <name>Mg(2+)</name>
        <dbReference type="ChEBI" id="CHEBI:18420"/>
    </cofactor>
    <text evidence="9">Binds 2 Mg(2+) per subunit.</text>
</comment>
<keyword evidence="9" id="KW-0460">Magnesium</keyword>
<gene>
    <name evidence="11" type="ORF">H1Rhizo27769_000003</name>
</gene>
<evidence type="ECO:0000256" key="5">
    <source>
        <dbReference type="ARBA" id="ARBA00022741"/>
    </source>
</evidence>
<organism evidence="11">
    <name type="scientific">Leviviridae sp</name>
    <dbReference type="NCBI Taxonomy" id="2027243"/>
    <lineage>
        <taxon>Viruses</taxon>
        <taxon>Riboviria</taxon>
        <taxon>Orthornavirae</taxon>
        <taxon>Lenarviricota</taxon>
        <taxon>Leviviricetes</taxon>
        <taxon>Norzivirales</taxon>
        <taxon>Fiersviridae</taxon>
    </lineage>
</organism>
<evidence type="ECO:0000256" key="3">
    <source>
        <dbReference type="ARBA" id="ARBA00022679"/>
    </source>
</evidence>
<dbReference type="GO" id="GO:0003968">
    <property type="term" value="F:RNA-directed RNA polymerase activity"/>
    <property type="evidence" value="ECO:0007669"/>
    <property type="project" value="UniProtKB-KW"/>
</dbReference>
<keyword evidence="6" id="KW-0693">Viral RNA replication</keyword>
<evidence type="ECO:0000256" key="7">
    <source>
        <dbReference type="ARBA" id="ARBA00030248"/>
    </source>
</evidence>
<comment type="catalytic activity">
    <reaction evidence="8">
        <text>RNA(n) + a ribonucleoside 5'-triphosphate = RNA(n+1) + diphosphate</text>
        <dbReference type="Rhea" id="RHEA:21248"/>
        <dbReference type="Rhea" id="RHEA-COMP:14527"/>
        <dbReference type="Rhea" id="RHEA-COMP:17342"/>
        <dbReference type="ChEBI" id="CHEBI:33019"/>
        <dbReference type="ChEBI" id="CHEBI:61557"/>
        <dbReference type="ChEBI" id="CHEBI:140395"/>
        <dbReference type="EC" id="2.7.7.48"/>
    </reaction>
</comment>
<dbReference type="EC" id="2.7.7.48" evidence="1"/>
<evidence type="ECO:0000256" key="8">
    <source>
        <dbReference type="ARBA" id="ARBA00048744"/>
    </source>
</evidence>
<evidence type="ECO:0000313" key="11">
    <source>
        <dbReference type="EMBL" id="QDH88097.1"/>
    </source>
</evidence>
<evidence type="ECO:0000259" key="10">
    <source>
        <dbReference type="PROSITE" id="PS50522"/>
    </source>
</evidence>
<dbReference type="GO" id="GO:0039694">
    <property type="term" value="P:viral RNA genome replication"/>
    <property type="evidence" value="ECO:0007669"/>
    <property type="project" value="InterPro"/>
</dbReference>
<dbReference type="InterPro" id="IPR005093">
    <property type="entry name" value="RNArep_beta"/>
</dbReference>
<dbReference type="EMBL" id="MN033839">
    <property type="protein sequence ID" value="QDH88097.1"/>
    <property type="molecule type" value="Genomic_RNA"/>
</dbReference>
<sequence length="598" mass="67280">MKSLMTLAEGVLADASAWCCTSTTRDFNTITRRVEHEGLSFLTITLSNFCKDFEKSLDQGFVSPNMFTSFSKHKALPRFLGGLLDLVFDRSTGRLLDHPDANAIYFIRQITLMYKKISLPCSEKRVKGAFESYVKCEHEVREWSENVSQYDLDRFGIVADFVWGSDLSVVDRKVYNVNHVPKHGPGATADRISGNRKFEIKQWTTRLEEYFPSAEFVVPNWGFYDGLGAVDFVEPDAEIPVRVITVPKTLKTPRIIAIEPLCMQYAQQSILELLVPAIEGSKLLSNSIGFTLQEPNQHLAKSGSIFGNLATIDLSEASDRVSNLLVKRMLQNFPHLSGAVQACRSLRADVPGHGVVSLSKFASMGSALCFPIEAMVFLTIIGVAESRRLNRQMREEDYKSLFLRVRVYGDDIIVPTDLVPYVVHELSVFGLKVNENKSFWTGKFRESCGKDYYDGHDVSVTYVRRMIPSSRSDVSEMVSTVSLRNQLYKAGLWCAVRFLDAVVGRLAPFPNVLETSPVLGRNTFLGFDSERICSNLHKPLVKGLILRVKHKRSHLEGAAALLKFFLKRGEDPIFDAKHLERHGRPQSVDTKIGWSPAY</sequence>